<reference evidence="9 10" key="1">
    <citation type="journal article" date="2013" name="BMC Genomics">
        <title>The miniature genome of a carnivorous plant Genlisea aurea contains a low number of genes and short non-coding sequences.</title>
        <authorList>
            <person name="Leushkin E.V."/>
            <person name="Sutormin R.A."/>
            <person name="Nabieva E.R."/>
            <person name="Penin A.A."/>
            <person name="Kondrashov A.S."/>
            <person name="Logacheva M.D."/>
        </authorList>
    </citation>
    <scope>NUCLEOTIDE SEQUENCE [LARGE SCALE GENOMIC DNA]</scope>
</reference>
<evidence type="ECO:0000256" key="2">
    <source>
        <dbReference type="ARBA" id="ARBA00004229"/>
    </source>
</evidence>
<protein>
    <submittedName>
        <fullName evidence="9">Kaurene synthase</fullName>
    </submittedName>
</protein>
<dbReference type="InterPro" id="IPR050148">
    <property type="entry name" value="Terpene_synthase-like"/>
</dbReference>
<sequence length="90" mass="10468">MESLHRLHSLVQVLKSRGQSVEPAESVERLKWVDTLQRLGVDRYVQPEIDALLRNVYRSWQQKEEGIFGDPGCLAMAFRILRMKGYNVKP</sequence>
<dbReference type="Pfam" id="PF01397">
    <property type="entry name" value="Terpene_synth"/>
    <property type="match status" value="1"/>
</dbReference>
<evidence type="ECO:0000313" key="10">
    <source>
        <dbReference type="Proteomes" id="UP000015453"/>
    </source>
</evidence>
<dbReference type="EMBL" id="AUSU01005584">
    <property type="protein sequence ID" value="EPS63281.1"/>
    <property type="molecule type" value="Genomic_DNA"/>
</dbReference>
<evidence type="ECO:0000256" key="3">
    <source>
        <dbReference type="ARBA" id="ARBA00006333"/>
    </source>
</evidence>
<dbReference type="PANTHER" id="PTHR31739:SF3">
    <property type="entry name" value="ENT-KAUR-16-ENE SYNTHASE, CHLOROPLASTIC"/>
    <property type="match status" value="1"/>
</dbReference>
<keyword evidence="7" id="KW-0456">Lyase</keyword>
<dbReference type="InterPro" id="IPR008930">
    <property type="entry name" value="Terpenoid_cyclase/PrenylTrfase"/>
</dbReference>
<dbReference type="Proteomes" id="UP000015453">
    <property type="component" value="Unassembled WGS sequence"/>
</dbReference>
<dbReference type="SUPFAM" id="SSF48239">
    <property type="entry name" value="Terpenoid cyclases/Protein prenyltransferases"/>
    <property type="match status" value="1"/>
</dbReference>
<feature type="non-terminal residue" evidence="9">
    <location>
        <position position="90"/>
    </location>
</feature>
<evidence type="ECO:0000256" key="7">
    <source>
        <dbReference type="ARBA" id="ARBA00023239"/>
    </source>
</evidence>
<evidence type="ECO:0000256" key="5">
    <source>
        <dbReference type="ARBA" id="ARBA00022640"/>
    </source>
</evidence>
<gene>
    <name evidence="9" type="ORF">M569_11503</name>
</gene>
<dbReference type="GO" id="GO:0009507">
    <property type="term" value="C:chloroplast"/>
    <property type="evidence" value="ECO:0007669"/>
    <property type="project" value="UniProtKB-SubCell"/>
</dbReference>
<evidence type="ECO:0000256" key="1">
    <source>
        <dbReference type="ARBA" id="ARBA00001946"/>
    </source>
</evidence>
<dbReference type="GO" id="GO:0009686">
    <property type="term" value="P:gibberellin biosynthetic process"/>
    <property type="evidence" value="ECO:0007669"/>
    <property type="project" value="TreeGrafter"/>
</dbReference>
<evidence type="ECO:0000256" key="6">
    <source>
        <dbReference type="ARBA" id="ARBA00022842"/>
    </source>
</evidence>
<evidence type="ECO:0000259" key="8">
    <source>
        <dbReference type="Pfam" id="PF01397"/>
    </source>
</evidence>
<comment type="caution">
    <text evidence="9">The sequence shown here is derived from an EMBL/GenBank/DDBJ whole genome shotgun (WGS) entry which is preliminary data.</text>
</comment>
<dbReference type="InterPro" id="IPR036965">
    <property type="entry name" value="Terpene_synth_N_sf"/>
</dbReference>
<dbReference type="AlphaFoldDB" id="S8CFG9"/>
<dbReference type="PANTHER" id="PTHR31739">
    <property type="entry name" value="ENT-COPALYL DIPHOSPHATE SYNTHASE, CHLOROPLASTIC"/>
    <property type="match status" value="1"/>
</dbReference>
<keyword evidence="4" id="KW-0150">Chloroplast</keyword>
<evidence type="ECO:0000313" key="9">
    <source>
        <dbReference type="EMBL" id="EPS63281.1"/>
    </source>
</evidence>
<proteinExistence type="inferred from homology"/>
<comment type="subcellular location">
    <subcellularLocation>
        <location evidence="2">Plastid</location>
        <location evidence="2">Chloroplast</location>
    </subcellularLocation>
</comment>
<dbReference type="Gene3D" id="1.50.10.130">
    <property type="entry name" value="Terpene synthase, N-terminal domain"/>
    <property type="match status" value="1"/>
</dbReference>
<accession>S8CFG9</accession>
<feature type="domain" description="Terpene synthase N-terminal" evidence="8">
    <location>
        <begin position="11"/>
        <end position="89"/>
    </location>
</feature>
<dbReference type="OrthoDB" id="1877784at2759"/>
<organism evidence="9 10">
    <name type="scientific">Genlisea aurea</name>
    <dbReference type="NCBI Taxonomy" id="192259"/>
    <lineage>
        <taxon>Eukaryota</taxon>
        <taxon>Viridiplantae</taxon>
        <taxon>Streptophyta</taxon>
        <taxon>Embryophyta</taxon>
        <taxon>Tracheophyta</taxon>
        <taxon>Spermatophyta</taxon>
        <taxon>Magnoliopsida</taxon>
        <taxon>eudicotyledons</taxon>
        <taxon>Gunneridae</taxon>
        <taxon>Pentapetalae</taxon>
        <taxon>asterids</taxon>
        <taxon>lamiids</taxon>
        <taxon>Lamiales</taxon>
        <taxon>Lentibulariaceae</taxon>
        <taxon>Genlisea</taxon>
    </lineage>
</organism>
<dbReference type="GO" id="GO:0000287">
    <property type="term" value="F:magnesium ion binding"/>
    <property type="evidence" value="ECO:0007669"/>
    <property type="project" value="TreeGrafter"/>
</dbReference>
<comment type="similarity">
    <text evidence="3">Belongs to the terpene synthase family.</text>
</comment>
<comment type="cofactor">
    <cofactor evidence="1">
        <name>Mg(2+)</name>
        <dbReference type="ChEBI" id="CHEBI:18420"/>
    </cofactor>
</comment>
<dbReference type="InterPro" id="IPR001906">
    <property type="entry name" value="Terpene_synth_N"/>
</dbReference>
<name>S8CFG9_9LAMI</name>
<keyword evidence="10" id="KW-1185">Reference proteome</keyword>
<keyword evidence="5" id="KW-0934">Plastid</keyword>
<dbReference type="GO" id="GO:0010333">
    <property type="term" value="F:terpene synthase activity"/>
    <property type="evidence" value="ECO:0007669"/>
    <property type="project" value="InterPro"/>
</dbReference>
<evidence type="ECO:0000256" key="4">
    <source>
        <dbReference type="ARBA" id="ARBA00022528"/>
    </source>
</evidence>
<keyword evidence="6" id="KW-0460">Magnesium</keyword>